<gene>
    <name evidence="8" type="ORF">FD50_GL001639</name>
</gene>
<dbReference type="InterPro" id="IPR027417">
    <property type="entry name" value="P-loop_NTPase"/>
</dbReference>
<dbReference type="Gene3D" id="3.40.50.300">
    <property type="entry name" value="P-loop containing nucleotide triphosphate hydrolases"/>
    <property type="match status" value="1"/>
</dbReference>
<keyword evidence="5" id="KW-0067">ATP-binding</keyword>
<evidence type="ECO:0000256" key="1">
    <source>
        <dbReference type="ARBA" id="ARBA00004202"/>
    </source>
</evidence>
<dbReference type="SUPFAM" id="SSF52540">
    <property type="entry name" value="P-loop containing nucleoside triphosphate hydrolases"/>
    <property type="match status" value="1"/>
</dbReference>
<dbReference type="PATRIC" id="fig|1423801.4.peg.1676"/>
<feature type="domain" description="ABC transporter" evidence="7">
    <location>
        <begin position="1"/>
        <end position="231"/>
    </location>
</feature>
<comment type="caution">
    <text evidence="8">The sequence shown here is derived from an EMBL/GenBank/DDBJ whole genome shotgun (WGS) entry which is preliminary data.</text>
</comment>
<dbReference type="InterPro" id="IPR003593">
    <property type="entry name" value="AAA+_ATPase"/>
</dbReference>
<protein>
    <submittedName>
        <fullName evidence="8">Abc-type polar amino acid transport system, atpase component</fullName>
    </submittedName>
</protein>
<name>A0A0R1UV79_9LACO</name>
<dbReference type="InterPro" id="IPR050086">
    <property type="entry name" value="MetN_ABC_transporter-like"/>
</dbReference>
<keyword evidence="3" id="KW-1003">Cell membrane</keyword>
<evidence type="ECO:0000313" key="9">
    <source>
        <dbReference type="Proteomes" id="UP000051166"/>
    </source>
</evidence>
<comment type="subcellular location">
    <subcellularLocation>
        <location evidence="1">Cell membrane</location>
        <topology evidence="1">Peripheral membrane protein</topology>
    </subcellularLocation>
</comment>
<evidence type="ECO:0000313" key="8">
    <source>
        <dbReference type="EMBL" id="KRL97089.1"/>
    </source>
</evidence>
<reference evidence="8 9" key="1">
    <citation type="journal article" date="2015" name="Genome Announc.">
        <title>Expanding the biotechnology potential of lactobacilli through comparative genomics of 213 strains and associated genera.</title>
        <authorList>
            <person name="Sun Z."/>
            <person name="Harris H.M."/>
            <person name="McCann A."/>
            <person name="Guo C."/>
            <person name="Argimon S."/>
            <person name="Zhang W."/>
            <person name="Yang X."/>
            <person name="Jeffery I.B."/>
            <person name="Cooney J.C."/>
            <person name="Kagawa T.F."/>
            <person name="Liu W."/>
            <person name="Song Y."/>
            <person name="Salvetti E."/>
            <person name="Wrobel A."/>
            <person name="Rasinkangas P."/>
            <person name="Parkhill J."/>
            <person name="Rea M.C."/>
            <person name="O'Sullivan O."/>
            <person name="Ritari J."/>
            <person name="Douillard F.P."/>
            <person name="Paul Ross R."/>
            <person name="Yang R."/>
            <person name="Briner A.E."/>
            <person name="Felis G.E."/>
            <person name="de Vos W.M."/>
            <person name="Barrangou R."/>
            <person name="Klaenhammer T.R."/>
            <person name="Caufield P.W."/>
            <person name="Cui Y."/>
            <person name="Zhang H."/>
            <person name="O'Toole P.W."/>
        </authorList>
    </citation>
    <scope>NUCLEOTIDE SEQUENCE [LARGE SCALE GENOMIC DNA]</scope>
    <source>
        <strain evidence="8 9">DSM 16230</strain>
    </source>
</reference>
<dbReference type="PANTHER" id="PTHR43166:SF35">
    <property type="entry name" value="L-CYSTINE IMPORT ATP-BINDING PROTEIN TCYN"/>
    <property type="match status" value="1"/>
</dbReference>
<evidence type="ECO:0000259" key="7">
    <source>
        <dbReference type="PROSITE" id="PS50893"/>
    </source>
</evidence>
<sequence length="245" mass="26559">MQFGKKKVLNNINLEIPEGSVTAIVGPSGSGKTTLLRTLNLLQLPSDGSIAIDDAQIDAQHIERAKIKQIRTKSTMVFQQFNLFKNLTALENVMSPLVYNKKTKLNEARKTALAVLKDFGLEKIAAQYPVTLSGGQQQRVSIARAIVAKPKVVLFDEPTSALDPELVAGVLNAIAKLAEQDITMVIVTHEIEFARQIADQAIFVEDGEIVDQGVAKELLSTQGNGRIANFVNSLVNQGQIEVAGN</sequence>
<dbReference type="PROSITE" id="PS50893">
    <property type="entry name" value="ABC_TRANSPORTER_2"/>
    <property type="match status" value="1"/>
</dbReference>
<dbReference type="GO" id="GO:0016887">
    <property type="term" value="F:ATP hydrolysis activity"/>
    <property type="evidence" value="ECO:0007669"/>
    <property type="project" value="InterPro"/>
</dbReference>
<dbReference type="InterPro" id="IPR003439">
    <property type="entry name" value="ABC_transporter-like_ATP-bd"/>
</dbReference>
<dbReference type="PANTHER" id="PTHR43166">
    <property type="entry name" value="AMINO ACID IMPORT ATP-BINDING PROTEIN"/>
    <property type="match status" value="1"/>
</dbReference>
<dbReference type="GO" id="GO:0015424">
    <property type="term" value="F:ABC-type amino acid transporter activity"/>
    <property type="evidence" value="ECO:0007669"/>
    <property type="project" value="InterPro"/>
</dbReference>
<keyword evidence="4" id="KW-0547">Nucleotide-binding</keyword>
<dbReference type="PROSITE" id="PS00211">
    <property type="entry name" value="ABC_TRANSPORTER_1"/>
    <property type="match status" value="1"/>
</dbReference>
<dbReference type="AlphaFoldDB" id="A0A0R1UV79"/>
<keyword evidence="6" id="KW-0472">Membrane</keyword>
<evidence type="ECO:0000256" key="6">
    <source>
        <dbReference type="ARBA" id="ARBA00023136"/>
    </source>
</evidence>
<dbReference type="InterPro" id="IPR017871">
    <property type="entry name" value="ABC_transporter-like_CS"/>
</dbReference>
<dbReference type="EMBL" id="AZFQ01000053">
    <property type="protein sequence ID" value="KRL97089.1"/>
    <property type="molecule type" value="Genomic_DNA"/>
</dbReference>
<dbReference type="Pfam" id="PF00005">
    <property type="entry name" value="ABC_tran"/>
    <property type="match status" value="1"/>
</dbReference>
<dbReference type="SMART" id="SM00382">
    <property type="entry name" value="AAA"/>
    <property type="match status" value="1"/>
</dbReference>
<dbReference type="Proteomes" id="UP000051166">
    <property type="component" value="Unassembled WGS sequence"/>
</dbReference>
<evidence type="ECO:0000256" key="4">
    <source>
        <dbReference type="ARBA" id="ARBA00022741"/>
    </source>
</evidence>
<accession>A0A0R1UV79</accession>
<proteinExistence type="predicted"/>
<dbReference type="PIRSF" id="PIRSF039085">
    <property type="entry name" value="ABC_ATPase_HisP"/>
    <property type="match status" value="1"/>
</dbReference>
<keyword evidence="2" id="KW-0813">Transport</keyword>
<dbReference type="InterPro" id="IPR030679">
    <property type="entry name" value="ABC_ATPase_HisP-typ"/>
</dbReference>
<keyword evidence="9" id="KW-1185">Reference proteome</keyword>
<dbReference type="GO" id="GO:0005524">
    <property type="term" value="F:ATP binding"/>
    <property type="evidence" value="ECO:0007669"/>
    <property type="project" value="UniProtKB-KW"/>
</dbReference>
<evidence type="ECO:0000256" key="5">
    <source>
        <dbReference type="ARBA" id="ARBA00022840"/>
    </source>
</evidence>
<dbReference type="GO" id="GO:0005886">
    <property type="term" value="C:plasma membrane"/>
    <property type="evidence" value="ECO:0007669"/>
    <property type="project" value="UniProtKB-SubCell"/>
</dbReference>
<evidence type="ECO:0000256" key="2">
    <source>
        <dbReference type="ARBA" id="ARBA00022448"/>
    </source>
</evidence>
<dbReference type="STRING" id="1423801.FD50_GL001639"/>
<evidence type="ECO:0000256" key="3">
    <source>
        <dbReference type="ARBA" id="ARBA00022475"/>
    </source>
</evidence>
<organism evidence="8 9">
    <name type="scientific">Liquorilactobacillus satsumensis DSM 16230 = JCM 12392</name>
    <dbReference type="NCBI Taxonomy" id="1423801"/>
    <lineage>
        <taxon>Bacteria</taxon>
        <taxon>Bacillati</taxon>
        <taxon>Bacillota</taxon>
        <taxon>Bacilli</taxon>
        <taxon>Lactobacillales</taxon>
        <taxon>Lactobacillaceae</taxon>
        <taxon>Liquorilactobacillus</taxon>
    </lineage>
</organism>